<evidence type="ECO:0000256" key="1">
    <source>
        <dbReference type="SAM" id="Phobius"/>
    </source>
</evidence>
<dbReference type="AlphaFoldDB" id="A0A812U8W1"/>
<evidence type="ECO:0000313" key="3">
    <source>
        <dbReference type="Proteomes" id="UP000604046"/>
    </source>
</evidence>
<gene>
    <name evidence="2" type="primary">yjcL</name>
    <name evidence="2" type="ORF">SNAT2548_LOCUS32060</name>
</gene>
<protein>
    <submittedName>
        <fullName evidence="2">YjcL protein</fullName>
    </submittedName>
</protein>
<accession>A0A812U8W1</accession>
<name>A0A812U8W1_9DINO</name>
<comment type="caution">
    <text evidence="2">The sequence shown here is derived from an EMBL/GenBank/DDBJ whole genome shotgun (WGS) entry which is preliminary data.</text>
</comment>
<keyword evidence="1" id="KW-0472">Membrane</keyword>
<dbReference type="EMBL" id="CAJNDS010002690">
    <property type="protein sequence ID" value="CAE7565872.1"/>
    <property type="molecule type" value="Genomic_DNA"/>
</dbReference>
<keyword evidence="1" id="KW-0812">Transmembrane</keyword>
<feature type="non-terminal residue" evidence="2">
    <location>
        <position position="140"/>
    </location>
</feature>
<dbReference type="OrthoDB" id="45797at2759"/>
<sequence length="140" mass="14556">LCMKPLIMAASLAVDSALGVVYFPLAASLTPSNEDLEEFGVFSGDDTSTRTHSLADYAATLLVAVVVAVFSEIVCPAGYACILSSALAVGLAAIPGAQERFPAGEALGWPLLYIYFASAGFTVGAVEFPTLLKFSPLIDF</sequence>
<feature type="non-terminal residue" evidence="2">
    <location>
        <position position="1"/>
    </location>
</feature>
<reference evidence="2" key="1">
    <citation type="submission" date="2021-02" db="EMBL/GenBank/DDBJ databases">
        <authorList>
            <person name="Dougan E. K."/>
            <person name="Rhodes N."/>
            <person name="Thang M."/>
            <person name="Chan C."/>
        </authorList>
    </citation>
    <scope>NUCLEOTIDE SEQUENCE</scope>
</reference>
<keyword evidence="1" id="KW-1133">Transmembrane helix</keyword>
<keyword evidence="3" id="KW-1185">Reference proteome</keyword>
<proteinExistence type="predicted"/>
<feature type="transmembrane region" description="Helical" evidence="1">
    <location>
        <begin position="106"/>
        <end position="126"/>
    </location>
</feature>
<feature type="transmembrane region" description="Helical" evidence="1">
    <location>
        <begin position="61"/>
        <end position="94"/>
    </location>
</feature>
<organism evidence="2 3">
    <name type="scientific">Symbiodinium natans</name>
    <dbReference type="NCBI Taxonomy" id="878477"/>
    <lineage>
        <taxon>Eukaryota</taxon>
        <taxon>Sar</taxon>
        <taxon>Alveolata</taxon>
        <taxon>Dinophyceae</taxon>
        <taxon>Suessiales</taxon>
        <taxon>Symbiodiniaceae</taxon>
        <taxon>Symbiodinium</taxon>
    </lineage>
</organism>
<evidence type="ECO:0000313" key="2">
    <source>
        <dbReference type="EMBL" id="CAE7565872.1"/>
    </source>
</evidence>
<dbReference type="Proteomes" id="UP000604046">
    <property type="component" value="Unassembled WGS sequence"/>
</dbReference>